<name>A0AAV7PLV5_PLEWA</name>
<dbReference type="EMBL" id="JANPWB010000011">
    <property type="protein sequence ID" value="KAJ1129218.1"/>
    <property type="molecule type" value="Genomic_DNA"/>
</dbReference>
<dbReference type="Proteomes" id="UP001066276">
    <property type="component" value="Chromosome 7"/>
</dbReference>
<feature type="compositionally biased region" description="Polar residues" evidence="1">
    <location>
        <begin position="212"/>
        <end position="223"/>
    </location>
</feature>
<feature type="region of interest" description="Disordered" evidence="1">
    <location>
        <begin position="297"/>
        <end position="318"/>
    </location>
</feature>
<evidence type="ECO:0000256" key="1">
    <source>
        <dbReference type="SAM" id="MobiDB-lite"/>
    </source>
</evidence>
<organism evidence="2 3">
    <name type="scientific">Pleurodeles waltl</name>
    <name type="common">Iberian ribbed newt</name>
    <dbReference type="NCBI Taxonomy" id="8319"/>
    <lineage>
        <taxon>Eukaryota</taxon>
        <taxon>Metazoa</taxon>
        <taxon>Chordata</taxon>
        <taxon>Craniata</taxon>
        <taxon>Vertebrata</taxon>
        <taxon>Euteleostomi</taxon>
        <taxon>Amphibia</taxon>
        <taxon>Batrachia</taxon>
        <taxon>Caudata</taxon>
        <taxon>Salamandroidea</taxon>
        <taxon>Salamandridae</taxon>
        <taxon>Pleurodelinae</taxon>
        <taxon>Pleurodeles</taxon>
    </lineage>
</organism>
<proteinExistence type="predicted"/>
<feature type="region of interest" description="Disordered" evidence="1">
    <location>
        <begin position="209"/>
        <end position="231"/>
    </location>
</feature>
<accession>A0AAV7PLV5</accession>
<evidence type="ECO:0000313" key="3">
    <source>
        <dbReference type="Proteomes" id="UP001066276"/>
    </source>
</evidence>
<gene>
    <name evidence="2" type="ORF">NDU88_007589</name>
</gene>
<dbReference type="AlphaFoldDB" id="A0AAV7PLV5"/>
<comment type="caution">
    <text evidence="2">The sequence shown here is derived from an EMBL/GenBank/DDBJ whole genome shotgun (WGS) entry which is preliminary data.</text>
</comment>
<feature type="region of interest" description="Disordered" evidence="1">
    <location>
        <begin position="102"/>
        <end position="134"/>
    </location>
</feature>
<sequence length="318" mass="34854">MQNRALVIEEAAVLADRGCPAAVSLALQKIRRWEAGRQVAEASLGDPDPVARVVEGCRSVSAPGRLGAGGHQPRASPPNWRIHPLESKGGRYHWGGTVHRKADTGTVGTKPSTVCPPSPLLDTPPRQSKPQVRWQTRTWVVTDTHPQWKPPHCWTRRHNPRYHLREGREGPTRLAEGPLTGSEDNKSCQVRAVRGNNCRRERVETDVVGAESSFSTKHSNYTGTPGPGERTDISLSDYAPPGKKTVPLKPLGAPTELSKNELEVMAHGPRHLALTRPSPGGEKVHLVQALGGTVLERSDFNRQCPTNPPKATRKRERD</sequence>
<protein>
    <submittedName>
        <fullName evidence="2">Uncharacterized protein</fullName>
    </submittedName>
</protein>
<keyword evidence="3" id="KW-1185">Reference proteome</keyword>
<feature type="compositionally biased region" description="Polar residues" evidence="1">
    <location>
        <begin position="125"/>
        <end position="134"/>
    </location>
</feature>
<reference evidence="2" key="1">
    <citation type="journal article" date="2022" name="bioRxiv">
        <title>Sequencing and chromosome-scale assembly of the giantPleurodeles waltlgenome.</title>
        <authorList>
            <person name="Brown T."/>
            <person name="Elewa A."/>
            <person name="Iarovenko S."/>
            <person name="Subramanian E."/>
            <person name="Araus A.J."/>
            <person name="Petzold A."/>
            <person name="Susuki M."/>
            <person name="Suzuki K.-i.T."/>
            <person name="Hayashi T."/>
            <person name="Toyoda A."/>
            <person name="Oliveira C."/>
            <person name="Osipova E."/>
            <person name="Leigh N.D."/>
            <person name="Simon A."/>
            <person name="Yun M.H."/>
        </authorList>
    </citation>
    <scope>NUCLEOTIDE SEQUENCE</scope>
    <source>
        <strain evidence="2">20211129_DDA</strain>
        <tissue evidence="2">Liver</tissue>
    </source>
</reference>
<evidence type="ECO:0000313" key="2">
    <source>
        <dbReference type="EMBL" id="KAJ1129218.1"/>
    </source>
</evidence>